<evidence type="ECO:0000256" key="5">
    <source>
        <dbReference type="ARBA" id="ARBA00022777"/>
    </source>
</evidence>
<dbReference type="InterPro" id="IPR008271">
    <property type="entry name" value="Ser/Thr_kinase_AS"/>
</dbReference>
<keyword evidence="2 10" id="KW-0723">Serine/threonine-protein kinase</keyword>
<gene>
    <name evidence="12" type="ORF">L228DRAFT_270036</name>
</gene>
<name>A0A165F9Q5_XYLHT</name>
<dbReference type="Proteomes" id="UP000076632">
    <property type="component" value="Unassembled WGS sequence"/>
</dbReference>
<dbReference type="OMA" id="EPLWIYR"/>
<feature type="binding site" evidence="9">
    <location>
        <position position="96"/>
    </location>
    <ligand>
        <name>ATP</name>
        <dbReference type="ChEBI" id="CHEBI:30616"/>
    </ligand>
</feature>
<evidence type="ECO:0000256" key="4">
    <source>
        <dbReference type="ARBA" id="ARBA00022741"/>
    </source>
</evidence>
<evidence type="ECO:0000256" key="3">
    <source>
        <dbReference type="ARBA" id="ARBA00022679"/>
    </source>
</evidence>
<proteinExistence type="inferred from homology"/>
<evidence type="ECO:0000256" key="6">
    <source>
        <dbReference type="ARBA" id="ARBA00022840"/>
    </source>
</evidence>
<dbReference type="InterPro" id="IPR000719">
    <property type="entry name" value="Prot_kinase_dom"/>
</dbReference>
<dbReference type="InParanoid" id="A0A165F9Q5"/>
<accession>A0A165F9Q5</accession>
<feature type="domain" description="Protein kinase" evidence="11">
    <location>
        <begin position="62"/>
        <end position="417"/>
    </location>
</feature>
<organism evidence="12 13">
    <name type="scientific">Xylona heveae (strain CBS 132557 / TC161)</name>
    <dbReference type="NCBI Taxonomy" id="1328760"/>
    <lineage>
        <taxon>Eukaryota</taxon>
        <taxon>Fungi</taxon>
        <taxon>Dikarya</taxon>
        <taxon>Ascomycota</taxon>
        <taxon>Pezizomycotina</taxon>
        <taxon>Xylonomycetes</taxon>
        <taxon>Xylonales</taxon>
        <taxon>Xylonaceae</taxon>
        <taxon>Xylona</taxon>
    </lineage>
</organism>
<evidence type="ECO:0000259" key="11">
    <source>
        <dbReference type="PROSITE" id="PS50011"/>
    </source>
</evidence>
<dbReference type="PROSITE" id="PS50011">
    <property type="entry name" value="PROTEIN_KINASE_DOM"/>
    <property type="match status" value="1"/>
</dbReference>
<dbReference type="EC" id="2.7.11.1" evidence="1"/>
<dbReference type="GO" id="GO:0004674">
    <property type="term" value="F:protein serine/threonine kinase activity"/>
    <property type="evidence" value="ECO:0007669"/>
    <property type="project" value="UniProtKB-KW"/>
</dbReference>
<reference evidence="12 13" key="1">
    <citation type="journal article" date="2016" name="Fungal Biol.">
        <title>The genome of Xylona heveae provides a window into fungal endophytism.</title>
        <authorList>
            <person name="Gazis R."/>
            <person name="Kuo A."/>
            <person name="Riley R."/>
            <person name="LaButti K."/>
            <person name="Lipzen A."/>
            <person name="Lin J."/>
            <person name="Amirebrahimi M."/>
            <person name="Hesse C.N."/>
            <person name="Spatafora J.W."/>
            <person name="Henrissat B."/>
            <person name="Hainaut M."/>
            <person name="Grigoriev I.V."/>
            <person name="Hibbett D.S."/>
        </authorList>
    </citation>
    <scope>NUCLEOTIDE SEQUENCE [LARGE SCALE GENOMIC DNA]</scope>
    <source>
        <strain evidence="12 13">TC161</strain>
    </source>
</reference>
<keyword evidence="5 12" id="KW-0418">Kinase</keyword>
<dbReference type="PROSITE" id="PS00108">
    <property type="entry name" value="PROTEIN_KINASE_ST"/>
    <property type="match status" value="1"/>
</dbReference>
<dbReference type="GO" id="GO:0000245">
    <property type="term" value="P:spliceosomal complex assembly"/>
    <property type="evidence" value="ECO:0007669"/>
    <property type="project" value="TreeGrafter"/>
</dbReference>
<keyword evidence="13" id="KW-1185">Reference proteome</keyword>
<protein>
    <recommendedName>
        <fullName evidence="1">non-specific serine/threonine protein kinase</fullName>
        <ecNumber evidence="1">2.7.11.1</ecNumber>
    </recommendedName>
</protein>
<evidence type="ECO:0000256" key="1">
    <source>
        <dbReference type="ARBA" id="ARBA00012513"/>
    </source>
</evidence>
<dbReference type="PROSITE" id="PS00107">
    <property type="entry name" value="PROTEIN_KINASE_ATP"/>
    <property type="match status" value="1"/>
</dbReference>
<dbReference type="InterPro" id="IPR011009">
    <property type="entry name" value="Kinase-like_dom_sf"/>
</dbReference>
<dbReference type="Gene3D" id="3.30.200.20">
    <property type="entry name" value="Phosphorylase Kinase, domain 1"/>
    <property type="match status" value="1"/>
</dbReference>
<evidence type="ECO:0000256" key="10">
    <source>
        <dbReference type="RuleBase" id="RU000304"/>
    </source>
</evidence>
<evidence type="ECO:0000313" key="13">
    <source>
        <dbReference type="Proteomes" id="UP000076632"/>
    </source>
</evidence>
<dbReference type="PANTHER" id="PTHR47634">
    <property type="entry name" value="PROTEIN KINASE DOMAIN-CONTAINING PROTEIN-RELATED"/>
    <property type="match status" value="1"/>
</dbReference>
<dbReference type="GeneID" id="28900492"/>
<evidence type="ECO:0000313" key="12">
    <source>
        <dbReference type="EMBL" id="KZF20743.1"/>
    </source>
</evidence>
<dbReference type="Pfam" id="PF00069">
    <property type="entry name" value="Pkinase"/>
    <property type="match status" value="1"/>
</dbReference>
<dbReference type="AlphaFoldDB" id="A0A165F9Q5"/>
<dbReference type="GO" id="GO:0005524">
    <property type="term" value="F:ATP binding"/>
    <property type="evidence" value="ECO:0007669"/>
    <property type="project" value="UniProtKB-UniRule"/>
</dbReference>
<dbReference type="InterPro" id="IPR017441">
    <property type="entry name" value="Protein_kinase_ATP_BS"/>
</dbReference>
<evidence type="ECO:0000256" key="7">
    <source>
        <dbReference type="ARBA" id="ARBA00047899"/>
    </source>
</evidence>
<dbReference type="Gene3D" id="1.10.510.10">
    <property type="entry name" value="Transferase(Phosphotransferase) domain 1"/>
    <property type="match status" value="1"/>
</dbReference>
<dbReference type="PANTHER" id="PTHR47634:SF9">
    <property type="entry name" value="PROTEIN KINASE DOMAIN-CONTAINING PROTEIN-RELATED"/>
    <property type="match status" value="1"/>
</dbReference>
<comment type="catalytic activity">
    <reaction evidence="7">
        <text>L-threonyl-[protein] + ATP = O-phospho-L-threonyl-[protein] + ADP + H(+)</text>
        <dbReference type="Rhea" id="RHEA:46608"/>
        <dbReference type="Rhea" id="RHEA-COMP:11060"/>
        <dbReference type="Rhea" id="RHEA-COMP:11605"/>
        <dbReference type="ChEBI" id="CHEBI:15378"/>
        <dbReference type="ChEBI" id="CHEBI:30013"/>
        <dbReference type="ChEBI" id="CHEBI:30616"/>
        <dbReference type="ChEBI" id="CHEBI:61977"/>
        <dbReference type="ChEBI" id="CHEBI:456216"/>
        <dbReference type="EC" id="2.7.11.1"/>
    </reaction>
</comment>
<sequence length="428" mass="49262">MLAIRNWTSSPLKALRRKAWPLPSATAPRLDSSQLVEEENTPYYNISRFYPARLGEVLNNRYQIATKLGYGVTSTVWLARDLYQWRWSEERYVAIKILARSRPRLHQRATEGELNILRHISKRRSRHEGWHFVRKLLGSFTLQTASGDHTCLVFELLREPLWIYRQRWQGDVIPPELLKIMLQMILQGLSYLQSECHIIHTDLKPDNIMVKIENKSIVEQNVLDEFHNPFPQKHLNDGRIIYMSRNDLGPPVGTTGLVTIADFDLAVRGDEPNSGFIQAQALRAPEVIVDAGYSYSADIWNLGVMLWDVLEGKALFEAAAPRVDRKYEDGKHLAYITALLGPPPQELLKKGRRTQKFYDAAGDLKGIDIPTNFSFETTLTNVKGEEKKMFIAFVKRMLKWKPEERSAAEELLGDPWLYTDFDNTDPAI</sequence>
<dbReference type="GO" id="GO:0050684">
    <property type="term" value="P:regulation of mRNA processing"/>
    <property type="evidence" value="ECO:0007669"/>
    <property type="project" value="TreeGrafter"/>
</dbReference>
<dbReference type="SMART" id="SM00220">
    <property type="entry name" value="S_TKc"/>
    <property type="match status" value="1"/>
</dbReference>
<dbReference type="InterPro" id="IPR051334">
    <property type="entry name" value="SRPK"/>
</dbReference>
<comment type="catalytic activity">
    <reaction evidence="8">
        <text>L-seryl-[protein] + ATP = O-phospho-L-seryl-[protein] + ADP + H(+)</text>
        <dbReference type="Rhea" id="RHEA:17989"/>
        <dbReference type="Rhea" id="RHEA-COMP:9863"/>
        <dbReference type="Rhea" id="RHEA-COMP:11604"/>
        <dbReference type="ChEBI" id="CHEBI:15378"/>
        <dbReference type="ChEBI" id="CHEBI:29999"/>
        <dbReference type="ChEBI" id="CHEBI:30616"/>
        <dbReference type="ChEBI" id="CHEBI:83421"/>
        <dbReference type="ChEBI" id="CHEBI:456216"/>
        <dbReference type="EC" id="2.7.11.1"/>
    </reaction>
</comment>
<dbReference type="OrthoDB" id="5979581at2759"/>
<evidence type="ECO:0000256" key="9">
    <source>
        <dbReference type="PROSITE-ProRule" id="PRU10141"/>
    </source>
</evidence>
<keyword evidence="6 9" id="KW-0067">ATP-binding</keyword>
<keyword evidence="4 9" id="KW-0547">Nucleotide-binding</keyword>
<dbReference type="EMBL" id="KV407462">
    <property type="protein sequence ID" value="KZF20743.1"/>
    <property type="molecule type" value="Genomic_DNA"/>
</dbReference>
<evidence type="ECO:0000256" key="8">
    <source>
        <dbReference type="ARBA" id="ARBA00048679"/>
    </source>
</evidence>
<dbReference type="RefSeq" id="XP_018186298.1">
    <property type="nucleotide sequence ID" value="XM_018335355.1"/>
</dbReference>
<evidence type="ECO:0000256" key="2">
    <source>
        <dbReference type="ARBA" id="ARBA00022527"/>
    </source>
</evidence>
<keyword evidence="3" id="KW-0808">Transferase</keyword>
<dbReference type="SUPFAM" id="SSF56112">
    <property type="entry name" value="Protein kinase-like (PK-like)"/>
    <property type="match status" value="1"/>
</dbReference>
<comment type="similarity">
    <text evidence="10">Belongs to the protein kinase superfamily.</text>
</comment>
<dbReference type="STRING" id="1328760.A0A165F9Q5"/>